<dbReference type="GO" id="GO:0045454">
    <property type="term" value="P:cell redox homeostasis"/>
    <property type="evidence" value="ECO:0007669"/>
    <property type="project" value="TreeGrafter"/>
</dbReference>
<evidence type="ECO:0000256" key="16">
    <source>
        <dbReference type="ARBA" id="ARBA00047388"/>
    </source>
</evidence>
<dbReference type="RefSeq" id="WP_083525271.1">
    <property type="nucleotide sequence ID" value="NZ_CP013729.1"/>
</dbReference>
<keyword evidence="9 18" id="KW-0249">Electron transport</keyword>
<dbReference type="PANTHER" id="PTHR32234">
    <property type="entry name" value="THIOL:DISULFIDE INTERCHANGE PROTEIN DSBD"/>
    <property type="match status" value="1"/>
</dbReference>
<dbReference type="InterPro" id="IPR013766">
    <property type="entry name" value="Thioredoxin_domain"/>
</dbReference>
<dbReference type="Pfam" id="PF11412">
    <property type="entry name" value="DsbD_N"/>
    <property type="match status" value="1"/>
</dbReference>
<feature type="disulfide bond" description="Redox-active" evidence="18">
    <location>
        <begin position="244"/>
        <end position="366"/>
    </location>
</feature>
<dbReference type="PROSITE" id="PS51352">
    <property type="entry name" value="THIOREDOXIN_2"/>
    <property type="match status" value="1"/>
</dbReference>
<dbReference type="PROSITE" id="PS00194">
    <property type="entry name" value="THIOREDOXIN_1"/>
    <property type="match status" value="1"/>
</dbReference>
<evidence type="ECO:0000256" key="9">
    <source>
        <dbReference type="ARBA" id="ARBA00022982"/>
    </source>
</evidence>
<feature type="transmembrane region" description="Helical" evidence="18">
    <location>
        <begin position="481"/>
        <end position="501"/>
    </location>
</feature>
<dbReference type="Proteomes" id="UP000060699">
    <property type="component" value="Chromosome"/>
</dbReference>
<keyword evidence="12 18" id="KW-0520">NAD</keyword>
<dbReference type="InterPro" id="IPR028250">
    <property type="entry name" value="DsbDN"/>
</dbReference>
<dbReference type="GO" id="GO:0047134">
    <property type="term" value="F:protein-disulfide reductase [NAD(P)H] activity"/>
    <property type="evidence" value="ECO:0007669"/>
    <property type="project" value="UniProtKB-UniRule"/>
</dbReference>
<dbReference type="SUPFAM" id="SSF52833">
    <property type="entry name" value="Thioredoxin-like"/>
    <property type="match status" value="1"/>
</dbReference>
<comment type="subcellular location">
    <subcellularLocation>
        <location evidence="1 18">Cell inner membrane</location>
        <topology evidence="1 18">Multi-pass membrane protein</topology>
    </subcellularLocation>
</comment>
<feature type="region of interest" description="Disordered" evidence="19">
    <location>
        <begin position="181"/>
        <end position="203"/>
    </location>
</feature>
<evidence type="ECO:0000256" key="4">
    <source>
        <dbReference type="ARBA" id="ARBA00022475"/>
    </source>
</evidence>
<accession>A0A0U3M9W8</accession>
<dbReference type="InterPro" id="IPR036929">
    <property type="entry name" value="DsbDN_sf"/>
</dbReference>
<dbReference type="InterPro" id="IPR003834">
    <property type="entry name" value="Cyt_c_assmbl_TM_dom"/>
</dbReference>
<evidence type="ECO:0000256" key="5">
    <source>
        <dbReference type="ARBA" id="ARBA00022519"/>
    </source>
</evidence>
<feature type="transmembrane region" description="Helical" evidence="18">
    <location>
        <begin position="269"/>
        <end position="293"/>
    </location>
</feature>
<dbReference type="EC" id="1.8.1.8" evidence="18"/>
<dbReference type="Pfam" id="PF13899">
    <property type="entry name" value="Thioredoxin_7"/>
    <property type="match status" value="1"/>
</dbReference>
<dbReference type="Gene3D" id="3.40.30.10">
    <property type="entry name" value="Glutaredoxin"/>
    <property type="match status" value="1"/>
</dbReference>
<evidence type="ECO:0000256" key="19">
    <source>
        <dbReference type="SAM" id="MobiDB-lite"/>
    </source>
</evidence>
<evidence type="ECO:0000256" key="15">
    <source>
        <dbReference type="ARBA" id="ARBA00023284"/>
    </source>
</evidence>
<feature type="compositionally biased region" description="Low complexity" evidence="19">
    <location>
        <begin position="192"/>
        <end position="202"/>
    </location>
</feature>
<keyword evidence="3 18" id="KW-0813">Transport</keyword>
<evidence type="ECO:0000256" key="11">
    <source>
        <dbReference type="ARBA" id="ARBA00023002"/>
    </source>
</evidence>
<name>A0A0U3M9W8_9BURK</name>
<keyword evidence="14 18" id="KW-1015">Disulfide bond</keyword>
<evidence type="ECO:0000256" key="18">
    <source>
        <dbReference type="HAMAP-Rule" id="MF_00399"/>
    </source>
</evidence>
<evidence type="ECO:0000256" key="3">
    <source>
        <dbReference type="ARBA" id="ARBA00022448"/>
    </source>
</evidence>
<feature type="transmembrane region" description="Helical" evidence="18">
    <location>
        <begin position="305"/>
        <end position="325"/>
    </location>
</feature>
<feature type="disulfide bond" description="Redox-active" evidence="18">
    <location>
        <begin position="572"/>
        <end position="575"/>
    </location>
</feature>
<feature type="transmembrane region" description="Helical" evidence="18">
    <location>
        <begin position="390"/>
        <end position="413"/>
    </location>
</feature>
<proteinExistence type="inferred from homology"/>
<feature type="disulfide bond" description="Redox-active" evidence="18">
    <location>
        <begin position="131"/>
        <end position="137"/>
    </location>
</feature>
<keyword evidence="10 18" id="KW-1133">Transmembrane helix</keyword>
<evidence type="ECO:0000313" key="21">
    <source>
        <dbReference type="Proteomes" id="UP000060699"/>
    </source>
</evidence>
<feature type="transmembrane region" description="Helical" evidence="18">
    <location>
        <begin position="449"/>
        <end position="469"/>
    </location>
</feature>
<evidence type="ECO:0000256" key="12">
    <source>
        <dbReference type="ARBA" id="ARBA00023027"/>
    </source>
</evidence>
<keyword evidence="7 18" id="KW-0732">Signal</keyword>
<evidence type="ECO:0000256" key="14">
    <source>
        <dbReference type="ARBA" id="ARBA00023157"/>
    </source>
</evidence>
<evidence type="ECO:0000256" key="6">
    <source>
        <dbReference type="ARBA" id="ARBA00022692"/>
    </source>
</evidence>
<comment type="function">
    <text evidence="18">Required to facilitate the formation of correct disulfide bonds in some periplasmic proteins and for the assembly of the periplasmic c-type cytochromes. Acts by transferring electrons from cytoplasmic thioredoxin to the periplasm. This transfer involves a cascade of disulfide bond formation and reduction steps.</text>
</comment>
<keyword evidence="6 18" id="KW-0812">Transmembrane</keyword>
<organism evidence="20 21">
    <name type="scientific">Roseateles depolymerans</name>
    <dbReference type="NCBI Taxonomy" id="76731"/>
    <lineage>
        <taxon>Bacteria</taxon>
        <taxon>Pseudomonadati</taxon>
        <taxon>Pseudomonadota</taxon>
        <taxon>Betaproteobacteria</taxon>
        <taxon>Burkholderiales</taxon>
        <taxon>Sphaerotilaceae</taxon>
        <taxon>Roseateles</taxon>
    </lineage>
</organism>
<dbReference type="GO" id="GO:0017004">
    <property type="term" value="P:cytochrome complex assembly"/>
    <property type="evidence" value="ECO:0007669"/>
    <property type="project" value="UniProtKB-UniRule"/>
</dbReference>
<keyword evidence="21" id="KW-1185">Reference proteome</keyword>
<keyword evidence="13 18" id="KW-0472">Membrane</keyword>
<dbReference type="NCBIfam" id="NF001419">
    <property type="entry name" value="PRK00293.1"/>
    <property type="match status" value="1"/>
</dbReference>
<evidence type="ECO:0000256" key="13">
    <source>
        <dbReference type="ARBA" id="ARBA00023136"/>
    </source>
</evidence>
<dbReference type="STRING" id="76731.RD2015_583"/>
<evidence type="ECO:0000313" key="20">
    <source>
        <dbReference type="EMBL" id="ALV05081.1"/>
    </source>
</evidence>
<dbReference type="Gene3D" id="2.60.40.1250">
    <property type="entry name" value="Thiol:disulfide interchange protein DsbD, N-terminal domain"/>
    <property type="match status" value="1"/>
</dbReference>
<dbReference type="EMBL" id="CP013729">
    <property type="protein sequence ID" value="ALV05081.1"/>
    <property type="molecule type" value="Genomic_DNA"/>
</dbReference>
<protein>
    <recommendedName>
        <fullName evidence="18">Thiol:disulfide interchange protein DsbD</fullName>
        <ecNumber evidence="18">1.8.1.8</ecNumber>
    </recommendedName>
    <alternativeName>
        <fullName evidence="18">Protein-disulfide reductase</fullName>
        <shortName evidence="18">Disulfide reductase</shortName>
    </alternativeName>
</protein>
<comment type="catalytic activity">
    <reaction evidence="17 18">
        <text>[protein]-dithiol + NADP(+) = [protein]-disulfide + NADPH + H(+)</text>
        <dbReference type="Rhea" id="RHEA:18753"/>
        <dbReference type="Rhea" id="RHEA-COMP:10593"/>
        <dbReference type="Rhea" id="RHEA-COMP:10594"/>
        <dbReference type="ChEBI" id="CHEBI:15378"/>
        <dbReference type="ChEBI" id="CHEBI:29950"/>
        <dbReference type="ChEBI" id="CHEBI:50058"/>
        <dbReference type="ChEBI" id="CHEBI:57783"/>
        <dbReference type="ChEBI" id="CHEBI:58349"/>
        <dbReference type="EC" id="1.8.1.8"/>
    </reaction>
</comment>
<feature type="chain" id="PRO_5041748119" description="Thiol:disulfide interchange protein DsbD" evidence="18">
    <location>
        <begin position="34"/>
        <end position="658"/>
    </location>
</feature>
<reference evidence="20 21" key="1">
    <citation type="submission" date="2015-12" db="EMBL/GenBank/DDBJ databases">
        <title>Complete genome of Roseateles depolymerans KCTC 42856.</title>
        <authorList>
            <person name="Kim K.M."/>
        </authorList>
    </citation>
    <scope>NUCLEOTIDE SEQUENCE [LARGE SCALE GENOMIC DNA]</scope>
    <source>
        <strain evidence="20 21">KCTC 42856</strain>
    </source>
</reference>
<dbReference type="InterPro" id="IPR017937">
    <property type="entry name" value="Thioredoxin_CS"/>
</dbReference>
<sequence length="658" mass="68924" precursor="true">MTLLPLHQVLRRLLSLALLALMLGLGFSQAARADDFLDPEQAFKLSVELTGDRQVRLRFDIAPGYYMYRDQFKLELDGGTLGPIQWPTPKRKFDETFNKEVETYRERLTLDVPITAAGNAPVHLVLTGQGCADKGLCYPPLSSDLMLGLRGFGGDGSVKISAAKNAMSGFGLAEAVAASPAKDDGNGGGAGTNPAGTSSAGANTTDALDLADGSGLQRLLESGQLKAALAAAFLLGVLMSFTPCVLPMVPILSSIIVGQGSQVSRRRGFLLALSYSQGMALVYTALGVAAALIGGGLAAYLQKPWVLALFGLLLVVLSLSMFGVYELQLPSRFTSGVSGVTQRLPGGRYASVFVMGALSALIVSPCVAAPLATLLVYIGQTGNVALGGGALYALACGMSVPLLLVGLSAGELLPRAGAWMDSVKYFFGLLLLAVALWIVQSILPHVLVQGLWGAWLMGLAGLLGLFHATEPHAPRTWLRKSVAVGAAVFGLAQFVGVAAGGTDPLKPLAGLAVGAALGASPATASTLPGAVAAATATGAEVTFQKVTTVAELDEALRTAGKPVMLDFYADWCVSCKEMERYTFTDPQVQAKLRGMLLLKADVTANSEADRELLKRFRLFGPPGTIFFDAQGQEITQVRVIGFQKAERFLQSLSDAGIR</sequence>
<evidence type="ECO:0000256" key="2">
    <source>
        <dbReference type="ARBA" id="ARBA00007241"/>
    </source>
</evidence>
<dbReference type="GO" id="GO:0009055">
    <property type="term" value="F:electron transfer activity"/>
    <property type="evidence" value="ECO:0007669"/>
    <property type="project" value="UniProtKB-UniRule"/>
</dbReference>
<dbReference type="HAMAP" id="MF_00399">
    <property type="entry name" value="DbsD"/>
    <property type="match status" value="1"/>
</dbReference>
<dbReference type="OrthoDB" id="9811036at2"/>
<keyword evidence="4 18" id="KW-1003">Cell membrane</keyword>
<dbReference type="GO" id="GO:0005886">
    <property type="term" value="C:plasma membrane"/>
    <property type="evidence" value="ECO:0007669"/>
    <property type="project" value="UniProtKB-SubCell"/>
</dbReference>
<evidence type="ECO:0000256" key="10">
    <source>
        <dbReference type="ARBA" id="ARBA00022989"/>
    </source>
</evidence>
<evidence type="ECO:0000256" key="1">
    <source>
        <dbReference type="ARBA" id="ARBA00004429"/>
    </source>
</evidence>
<dbReference type="Pfam" id="PF02683">
    <property type="entry name" value="DsbD_TM"/>
    <property type="match status" value="1"/>
</dbReference>
<evidence type="ECO:0000256" key="7">
    <source>
        <dbReference type="ARBA" id="ARBA00022729"/>
    </source>
</evidence>
<dbReference type="InterPro" id="IPR035671">
    <property type="entry name" value="DsbD_gamma"/>
</dbReference>
<keyword evidence="15 18" id="KW-0676">Redox-active center</keyword>
<evidence type="ECO:0000256" key="8">
    <source>
        <dbReference type="ARBA" id="ARBA00022748"/>
    </source>
</evidence>
<keyword evidence="5 18" id="KW-0997">Cell inner membrane</keyword>
<dbReference type="SUPFAM" id="SSF74863">
    <property type="entry name" value="Thiol:disulfide interchange protein DsbD, N-terminal domain (DsbD-alpha)"/>
    <property type="match status" value="1"/>
</dbReference>
<comment type="similarity">
    <text evidence="2 18">Belongs to the thioredoxin family. DsbD subfamily.</text>
</comment>
<dbReference type="InterPro" id="IPR036249">
    <property type="entry name" value="Thioredoxin-like_sf"/>
</dbReference>
<feature type="signal peptide" evidence="18">
    <location>
        <begin position="1"/>
        <end position="33"/>
    </location>
</feature>
<comment type="catalytic activity">
    <reaction evidence="16 18">
        <text>[protein]-dithiol + NAD(+) = [protein]-disulfide + NADH + H(+)</text>
        <dbReference type="Rhea" id="RHEA:18749"/>
        <dbReference type="Rhea" id="RHEA-COMP:10593"/>
        <dbReference type="Rhea" id="RHEA-COMP:10594"/>
        <dbReference type="ChEBI" id="CHEBI:15378"/>
        <dbReference type="ChEBI" id="CHEBI:29950"/>
        <dbReference type="ChEBI" id="CHEBI:50058"/>
        <dbReference type="ChEBI" id="CHEBI:57540"/>
        <dbReference type="ChEBI" id="CHEBI:57945"/>
        <dbReference type="EC" id="1.8.1.8"/>
    </reaction>
</comment>
<feature type="transmembrane region" description="Helical" evidence="18">
    <location>
        <begin position="425"/>
        <end position="443"/>
    </location>
</feature>
<dbReference type="PANTHER" id="PTHR32234:SF0">
    <property type="entry name" value="THIOL:DISULFIDE INTERCHANGE PROTEIN DSBD"/>
    <property type="match status" value="1"/>
</dbReference>
<keyword evidence="8 18" id="KW-0201">Cytochrome c-type biogenesis</keyword>
<keyword evidence="11 18" id="KW-0560">Oxidoreductase</keyword>
<gene>
    <name evidence="18" type="primary">dsbD</name>
    <name evidence="20" type="ORF">RD2015_583</name>
</gene>
<evidence type="ECO:0000256" key="17">
    <source>
        <dbReference type="ARBA" id="ARBA00047804"/>
    </source>
</evidence>
<dbReference type="PATRIC" id="fig|76731.3.peg.593"/>
<dbReference type="AlphaFoldDB" id="A0A0U3M9W8"/>
<dbReference type="InterPro" id="IPR022910">
    <property type="entry name" value="Thiol_diS_interchange_DbsD"/>
</dbReference>
<dbReference type="CDD" id="cd02953">
    <property type="entry name" value="DsbDgamma"/>
    <property type="match status" value="1"/>
</dbReference>
<feature type="transmembrane region" description="Helical" evidence="18">
    <location>
        <begin position="352"/>
        <end position="378"/>
    </location>
</feature>
<dbReference type="KEGG" id="rdp:RD2015_583"/>
<feature type="transmembrane region" description="Helical" evidence="18">
    <location>
        <begin position="227"/>
        <end position="257"/>
    </location>
</feature>